<dbReference type="SUPFAM" id="SSF53098">
    <property type="entry name" value="Ribonuclease H-like"/>
    <property type="match status" value="1"/>
</dbReference>
<proteinExistence type="predicted"/>
<name>A0A2G2ZYH8_CAPAN</name>
<dbReference type="SMR" id="A0A2G2ZYH8"/>
<keyword evidence="2" id="KW-1185">Reference proteome</keyword>
<sequence>MASTDFLKCNLDGACKDNPGPSSIAFYIRDIVVDFRYAGTKLIEDGTTLEAKVIALRCGLEYCIEYNFLPVMLKPNSLAL</sequence>
<organism evidence="1 2">
    <name type="scientific">Capsicum annuum</name>
    <name type="common">Capsicum pepper</name>
    <dbReference type="NCBI Taxonomy" id="4072"/>
    <lineage>
        <taxon>Eukaryota</taxon>
        <taxon>Viridiplantae</taxon>
        <taxon>Streptophyta</taxon>
        <taxon>Embryophyta</taxon>
        <taxon>Tracheophyta</taxon>
        <taxon>Spermatophyta</taxon>
        <taxon>Magnoliopsida</taxon>
        <taxon>eudicotyledons</taxon>
        <taxon>Gunneridae</taxon>
        <taxon>Pentapetalae</taxon>
        <taxon>asterids</taxon>
        <taxon>lamiids</taxon>
        <taxon>Solanales</taxon>
        <taxon>Solanaceae</taxon>
        <taxon>Solanoideae</taxon>
        <taxon>Capsiceae</taxon>
        <taxon>Capsicum</taxon>
    </lineage>
</organism>
<dbReference type="InterPro" id="IPR036397">
    <property type="entry name" value="RNaseH_sf"/>
</dbReference>
<dbReference type="EMBL" id="AYRZ02000003">
    <property type="protein sequence ID" value="PHT87024.1"/>
    <property type="molecule type" value="Genomic_DNA"/>
</dbReference>
<dbReference type="GO" id="GO:0003676">
    <property type="term" value="F:nucleic acid binding"/>
    <property type="evidence" value="ECO:0007669"/>
    <property type="project" value="InterPro"/>
</dbReference>
<dbReference type="Proteomes" id="UP000222542">
    <property type="component" value="Unassembled WGS sequence"/>
</dbReference>
<dbReference type="STRING" id="4072.A0A2G2ZYH8"/>
<evidence type="ECO:0000313" key="1">
    <source>
        <dbReference type="EMBL" id="PHT87024.1"/>
    </source>
</evidence>
<evidence type="ECO:0000313" key="2">
    <source>
        <dbReference type="Proteomes" id="UP000222542"/>
    </source>
</evidence>
<gene>
    <name evidence="1" type="ORF">T459_09130</name>
</gene>
<dbReference type="AlphaFoldDB" id="A0A2G2ZYH8"/>
<dbReference type="CDD" id="cd06222">
    <property type="entry name" value="RNase_H_like"/>
    <property type="match status" value="1"/>
</dbReference>
<reference evidence="1 2" key="2">
    <citation type="journal article" date="2017" name="Genome Biol.">
        <title>New reference genome sequences of hot pepper reveal the massive evolution of plant disease-resistance genes by retroduplication.</title>
        <authorList>
            <person name="Kim S."/>
            <person name="Park J."/>
            <person name="Yeom S.I."/>
            <person name="Kim Y.M."/>
            <person name="Seo E."/>
            <person name="Kim K.T."/>
            <person name="Kim M.S."/>
            <person name="Lee J.M."/>
            <person name="Cheong K."/>
            <person name="Shin H.S."/>
            <person name="Kim S.B."/>
            <person name="Han K."/>
            <person name="Lee J."/>
            <person name="Park M."/>
            <person name="Lee H.A."/>
            <person name="Lee H.Y."/>
            <person name="Lee Y."/>
            <person name="Oh S."/>
            <person name="Lee J.H."/>
            <person name="Choi E."/>
            <person name="Choi E."/>
            <person name="Lee S.E."/>
            <person name="Jeon J."/>
            <person name="Kim H."/>
            <person name="Choi G."/>
            <person name="Song H."/>
            <person name="Lee J."/>
            <person name="Lee S.C."/>
            <person name="Kwon J.K."/>
            <person name="Lee H.Y."/>
            <person name="Koo N."/>
            <person name="Hong Y."/>
            <person name="Kim R.W."/>
            <person name="Kang W.H."/>
            <person name="Huh J.H."/>
            <person name="Kang B.C."/>
            <person name="Yang T.J."/>
            <person name="Lee Y.H."/>
            <person name="Bennetzen J.L."/>
            <person name="Choi D."/>
        </authorList>
    </citation>
    <scope>NUCLEOTIDE SEQUENCE [LARGE SCALE GENOMIC DNA]</scope>
    <source>
        <strain evidence="2">cv. CM334</strain>
    </source>
</reference>
<accession>A0A2G2ZYH8</accession>
<dbReference type="Gramene" id="PHT87024">
    <property type="protein sequence ID" value="PHT87024"/>
    <property type="gene ID" value="T459_09130"/>
</dbReference>
<reference evidence="1 2" key="1">
    <citation type="journal article" date="2014" name="Nat. Genet.">
        <title>Genome sequence of the hot pepper provides insights into the evolution of pungency in Capsicum species.</title>
        <authorList>
            <person name="Kim S."/>
            <person name="Park M."/>
            <person name="Yeom S.I."/>
            <person name="Kim Y.M."/>
            <person name="Lee J.M."/>
            <person name="Lee H.A."/>
            <person name="Seo E."/>
            <person name="Choi J."/>
            <person name="Cheong K."/>
            <person name="Kim K.T."/>
            <person name="Jung K."/>
            <person name="Lee G.W."/>
            <person name="Oh S.K."/>
            <person name="Bae C."/>
            <person name="Kim S.B."/>
            <person name="Lee H.Y."/>
            <person name="Kim S.Y."/>
            <person name="Kim M.S."/>
            <person name="Kang B.C."/>
            <person name="Jo Y.D."/>
            <person name="Yang H.B."/>
            <person name="Jeong H.J."/>
            <person name="Kang W.H."/>
            <person name="Kwon J.K."/>
            <person name="Shin C."/>
            <person name="Lim J.Y."/>
            <person name="Park J.H."/>
            <person name="Huh J.H."/>
            <person name="Kim J.S."/>
            <person name="Kim B.D."/>
            <person name="Cohen O."/>
            <person name="Paran I."/>
            <person name="Suh M.C."/>
            <person name="Lee S.B."/>
            <person name="Kim Y.K."/>
            <person name="Shin Y."/>
            <person name="Noh S.J."/>
            <person name="Park J."/>
            <person name="Seo Y.S."/>
            <person name="Kwon S.Y."/>
            <person name="Kim H.A."/>
            <person name="Park J.M."/>
            <person name="Kim H.J."/>
            <person name="Choi S.B."/>
            <person name="Bosland P.W."/>
            <person name="Reeves G."/>
            <person name="Jo S.H."/>
            <person name="Lee B.W."/>
            <person name="Cho H.T."/>
            <person name="Choi H.S."/>
            <person name="Lee M.S."/>
            <person name="Yu Y."/>
            <person name="Do Choi Y."/>
            <person name="Park B.S."/>
            <person name="van Deynze A."/>
            <person name="Ashrafi H."/>
            <person name="Hill T."/>
            <person name="Kim W.T."/>
            <person name="Pai H.S."/>
            <person name="Ahn H.K."/>
            <person name="Yeam I."/>
            <person name="Giovannoni J.J."/>
            <person name="Rose J.K."/>
            <person name="Sorensen I."/>
            <person name="Lee S.J."/>
            <person name="Kim R.W."/>
            <person name="Choi I.Y."/>
            <person name="Choi B.S."/>
            <person name="Lim J.S."/>
            <person name="Lee Y.H."/>
            <person name="Choi D."/>
        </authorList>
    </citation>
    <scope>NUCLEOTIDE SEQUENCE [LARGE SCALE GENOMIC DNA]</scope>
    <source>
        <strain evidence="2">cv. CM334</strain>
    </source>
</reference>
<dbReference type="Gene3D" id="3.30.420.10">
    <property type="entry name" value="Ribonuclease H-like superfamily/Ribonuclease H"/>
    <property type="match status" value="1"/>
</dbReference>
<dbReference type="InterPro" id="IPR044730">
    <property type="entry name" value="RNase_H-like_dom_plant"/>
</dbReference>
<dbReference type="InterPro" id="IPR012337">
    <property type="entry name" value="RNaseH-like_sf"/>
</dbReference>
<protein>
    <submittedName>
        <fullName evidence="1">Uncharacterized protein</fullName>
    </submittedName>
</protein>
<comment type="caution">
    <text evidence="1">The sequence shown here is derived from an EMBL/GenBank/DDBJ whole genome shotgun (WGS) entry which is preliminary data.</text>
</comment>